<dbReference type="GO" id="GO:0031505">
    <property type="term" value="P:fungal-type cell wall organization"/>
    <property type="evidence" value="ECO:0007669"/>
    <property type="project" value="TreeGrafter"/>
</dbReference>
<keyword evidence="1" id="KW-1133">Transmembrane helix</keyword>
<dbReference type="InterPro" id="IPR009571">
    <property type="entry name" value="SUR7/Rim9-like_fungi"/>
</dbReference>
<organism evidence="2 3">
    <name type="scientific">Penicillium antarcticum</name>
    <dbReference type="NCBI Taxonomy" id="416450"/>
    <lineage>
        <taxon>Eukaryota</taxon>
        <taxon>Fungi</taxon>
        <taxon>Dikarya</taxon>
        <taxon>Ascomycota</taxon>
        <taxon>Pezizomycotina</taxon>
        <taxon>Eurotiomycetes</taxon>
        <taxon>Eurotiomycetidae</taxon>
        <taxon>Eurotiales</taxon>
        <taxon>Aspergillaceae</taxon>
        <taxon>Penicillium</taxon>
    </lineage>
</organism>
<dbReference type="AlphaFoldDB" id="A0A1V6PRB0"/>
<protein>
    <submittedName>
        <fullName evidence="2">Uncharacterized protein</fullName>
    </submittedName>
</protein>
<keyword evidence="3" id="KW-1185">Reference proteome</keyword>
<dbReference type="EMBL" id="MDYN01000056">
    <property type="protein sequence ID" value="OQD79257.1"/>
    <property type="molecule type" value="Genomic_DNA"/>
</dbReference>
<dbReference type="PANTHER" id="PTHR28019">
    <property type="entry name" value="CELL MEMBRANE PROTEIN YLR413W-RELATED"/>
    <property type="match status" value="1"/>
</dbReference>
<proteinExistence type="predicted"/>
<evidence type="ECO:0000256" key="1">
    <source>
        <dbReference type="SAM" id="Phobius"/>
    </source>
</evidence>
<reference evidence="3" key="1">
    <citation type="journal article" date="2017" name="Nat. Microbiol.">
        <title>Global analysis of biosynthetic gene clusters reveals vast potential of secondary metabolite production in Penicillium species.</title>
        <authorList>
            <person name="Nielsen J.C."/>
            <person name="Grijseels S."/>
            <person name="Prigent S."/>
            <person name="Ji B."/>
            <person name="Dainat J."/>
            <person name="Nielsen K.F."/>
            <person name="Frisvad J.C."/>
            <person name="Workman M."/>
            <person name="Nielsen J."/>
        </authorList>
    </citation>
    <scope>NUCLEOTIDE SEQUENCE [LARGE SCALE GENOMIC DNA]</scope>
    <source>
        <strain evidence="3">IBT 31811</strain>
    </source>
</reference>
<name>A0A1V6PRB0_9EURO</name>
<keyword evidence="1" id="KW-0472">Membrane</keyword>
<evidence type="ECO:0000313" key="2">
    <source>
        <dbReference type="EMBL" id="OQD79257.1"/>
    </source>
</evidence>
<dbReference type="Pfam" id="PF06687">
    <property type="entry name" value="SUR7"/>
    <property type="match status" value="1"/>
</dbReference>
<feature type="transmembrane region" description="Helical" evidence="1">
    <location>
        <begin position="169"/>
        <end position="188"/>
    </location>
</feature>
<dbReference type="Proteomes" id="UP000191672">
    <property type="component" value="Unassembled WGS sequence"/>
</dbReference>
<dbReference type="GO" id="GO:0005886">
    <property type="term" value="C:plasma membrane"/>
    <property type="evidence" value="ECO:0007669"/>
    <property type="project" value="InterPro"/>
</dbReference>
<comment type="caution">
    <text evidence="2">The sequence shown here is derived from an EMBL/GenBank/DDBJ whole genome shotgun (WGS) entry which is preliminary data.</text>
</comment>
<gene>
    <name evidence="2" type="ORF">PENANT_c056G04789</name>
</gene>
<dbReference type="InterPro" id="IPR052413">
    <property type="entry name" value="SUR7_domain"/>
</dbReference>
<feature type="transmembrane region" description="Helical" evidence="1">
    <location>
        <begin position="200"/>
        <end position="227"/>
    </location>
</feature>
<sequence length="285" mass="31185">MSIMRATVLICLAIVFAGCTSPFTPFNLYFMKVDLSNFPRIDDAIARRSLDTVGTRLLNHTNSMQLAARSAGEGAQKHLARGAGSAVGQVSNDLGTLLNNIKADLPAYYHVGLLSYCQGRDGILNKCSDTSTSFSFNLWGIFKSLASEMNGLSASDGEVYITGNLHSSRAIICLYISAYVAAFLTLVFGVKRVFVSHGSALLVVSSITSTILLTVATSWSISLYYVYTQHIEEVLGKYGAKASLGTHTIVSTSERKQQWPNLTLQTYDYICYTEGQNYWNIIKAY</sequence>
<evidence type="ECO:0000313" key="3">
    <source>
        <dbReference type="Proteomes" id="UP000191672"/>
    </source>
</evidence>
<dbReference type="GO" id="GO:0051285">
    <property type="term" value="C:cell cortex of cell tip"/>
    <property type="evidence" value="ECO:0007669"/>
    <property type="project" value="TreeGrafter"/>
</dbReference>
<dbReference type="PANTHER" id="PTHR28019:SF2">
    <property type="entry name" value="CELL MEMBRANE PROTEIN YLR413W-RELATED"/>
    <property type="match status" value="1"/>
</dbReference>
<dbReference type="PROSITE" id="PS51257">
    <property type="entry name" value="PROKAR_LIPOPROTEIN"/>
    <property type="match status" value="1"/>
</dbReference>
<keyword evidence="1" id="KW-0812">Transmembrane</keyword>
<accession>A0A1V6PRB0</accession>